<dbReference type="AlphaFoldDB" id="A0A3T0D5M3"/>
<evidence type="ECO:0000256" key="2">
    <source>
        <dbReference type="ARBA" id="ARBA00023315"/>
    </source>
</evidence>
<evidence type="ECO:0000313" key="4">
    <source>
        <dbReference type="EMBL" id="AZT90381.1"/>
    </source>
</evidence>
<feature type="domain" description="Phospholipid/glycerol acyltransferase" evidence="3">
    <location>
        <begin position="37"/>
        <end position="150"/>
    </location>
</feature>
<keyword evidence="5" id="KW-1185">Reference proteome</keyword>
<dbReference type="InterPro" id="IPR002123">
    <property type="entry name" value="Plipid/glycerol_acylTrfase"/>
</dbReference>
<dbReference type="KEGG" id="ccha:ELD05_06845"/>
<reference evidence="4 5" key="1">
    <citation type="submission" date="2018-12" db="EMBL/GenBank/DDBJ databases">
        <title>Genome sequence from the cellulolytic species, Caldicellulosiruptor changbaiensis.</title>
        <authorList>
            <person name="Blumer-Schuette S.E."/>
            <person name="Mendoza C."/>
        </authorList>
    </citation>
    <scope>NUCLEOTIDE SEQUENCE [LARGE SCALE GENOMIC DNA]</scope>
    <source>
        <strain evidence="4 5">CBS-Z</strain>
    </source>
</reference>
<dbReference type="GO" id="GO:0006654">
    <property type="term" value="P:phosphatidic acid biosynthetic process"/>
    <property type="evidence" value="ECO:0007669"/>
    <property type="project" value="TreeGrafter"/>
</dbReference>
<proteinExistence type="predicted"/>
<dbReference type="RefSeq" id="WP_127351845.1">
    <property type="nucleotide sequence ID" value="NZ_CP034791.1"/>
</dbReference>
<dbReference type="SMART" id="SM00563">
    <property type="entry name" value="PlsC"/>
    <property type="match status" value="1"/>
</dbReference>
<dbReference type="Proteomes" id="UP000282930">
    <property type="component" value="Chromosome"/>
</dbReference>
<dbReference type="GO" id="GO:0003841">
    <property type="term" value="F:1-acylglycerol-3-phosphate O-acyltransferase activity"/>
    <property type="evidence" value="ECO:0007669"/>
    <property type="project" value="TreeGrafter"/>
</dbReference>
<keyword evidence="2 4" id="KW-0012">Acyltransferase</keyword>
<name>A0A3T0D5M3_9FIRM</name>
<dbReference type="SUPFAM" id="SSF69593">
    <property type="entry name" value="Glycerol-3-phosphate (1)-acyltransferase"/>
    <property type="match status" value="1"/>
</dbReference>
<keyword evidence="1 4" id="KW-0808">Transferase</keyword>
<sequence>MKYNFLVNIIRKVAYGILKCIFLIRVEGRENIPNAPYIICANHRSYLDPVLIILIFDERVYFMAKSELFKIWWLSPIIRAFGAFPVKRGKSDIGAIRKAIEVIRSNNILGIFPEGKRNRTNEIVLRGEKGVATVIKATGAKVLPVAICGKVRLFGKITVRIGKPLEFTNKDEDNQKIVDTIMQNVKELILKTNNKKKEK</sequence>
<evidence type="ECO:0000259" key="3">
    <source>
        <dbReference type="SMART" id="SM00563"/>
    </source>
</evidence>
<dbReference type="CDD" id="cd07989">
    <property type="entry name" value="LPLAT_AGPAT-like"/>
    <property type="match status" value="1"/>
</dbReference>
<organism evidence="4 5">
    <name type="scientific">Caldicellulosiruptor changbaiensis</name>
    <dbReference type="NCBI Taxonomy" id="1222016"/>
    <lineage>
        <taxon>Bacteria</taxon>
        <taxon>Bacillati</taxon>
        <taxon>Bacillota</taxon>
        <taxon>Bacillota incertae sedis</taxon>
        <taxon>Caldicellulosiruptorales</taxon>
        <taxon>Caldicellulosiruptoraceae</taxon>
        <taxon>Caldicellulosiruptor</taxon>
    </lineage>
</organism>
<dbReference type="EMBL" id="CP034791">
    <property type="protein sequence ID" value="AZT90381.1"/>
    <property type="molecule type" value="Genomic_DNA"/>
</dbReference>
<dbReference type="PANTHER" id="PTHR10434">
    <property type="entry name" value="1-ACYL-SN-GLYCEROL-3-PHOSPHATE ACYLTRANSFERASE"/>
    <property type="match status" value="1"/>
</dbReference>
<dbReference type="Pfam" id="PF01553">
    <property type="entry name" value="Acyltransferase"/>
    <property type="match status" value="1"/>
</dbReference>
<evidence type="ECO:0000313" key="5">
    <source>
        <dbReference type="Proteomes" id="UP000282930"/>
    </source>
</evidence>
<gene>
    <name evidence="4" type="ORF">ELD05_06845</name>
</gene>
<dbReference type="PANTHER" id="PTHR10434:SF11">
    <property type="entry name" value="1-ACYL-SN-GLYCEROL-3-PHOSPHATE ACYLTRANSFERASE"/>
    <property type="match status" value="1"/>
</dbReference>
<evidence type="ECO:0000256" key="1">
    <source>
        <dbReference type="ARBA" id="ARBA00022679"/>
    </source>
</evidence>
<protein>
    <submittedName>
        <fullName evidence="4">1-acyl-sn-glycerol-3-phosphate acyltransferase</fullName>
    </submittedName>
</protein>
<accession>A0A3T0D5M3</accession>